<protein>
    <submittedName>
        <fullName evidence="1">Uncharacterized protein</fullName>
    </submittedName>
</protein>
<gene>
    <name evidence="1" type="ORF">EVAR_39302_1</name>
</gene>
<proteinExistence type="predicted"/>
<comment type="caution">
    <text evidence="1">The sequence shown here is derived from an EMBL/GenBank/DDBJ whole genome shotgun (WGS) entry which is preliminary data.</text>
</comment>
<accession>A0A4C1VZ84</accession>
<reference evidence="1 2" key="1">
    <citation type="journal article" date="2019" name="Commun. Biol.">
        <title>The bagworm genome reveals a unique fibroin gene that provides high tensile strength.</title>
        <authorList>
            <person name="Kono N."/>
            <person name="Nakamura H."/>
            <person name="Ohtoshi R."/>
            <person name="Tomita M."/>
            <person name="Numata K."/>
            <person name="Arakawa K."/>
        </authorList>
    </citation>
    <scope>NUCLEOTIDE SEQUENCE [LARGE SCALE GENOMIC DNA]</scope>
</reference>
<organism evidence="1 2">
    <name type="scientific">Eumeta variegata</name>
    <name type="common">Bagworm moth</name>
    <name type="synonym">Eumeta japonica</name>
    <dbReference type="NCBI Taxonomy" id="151549"/>
    <lineage>
        <taxon>Eukaryota</taxon>
        <taxon>Metazoa</taxon>
        <taxon>Ecdysozoa</taxon>
        <taxon>Arthropoda</taxon>
        <taxon>Hexapoda</taxon>
        <taxon>Insecta</taxon>
        <taxon>Pterygota</taxon>
        <taxon>Neoptera</taxon>
        <taxon>Endopterygota</taxon>
        <taxon>Lepidoptera</taxon>
        <taxon>Glossata</taxon>
        <taxon>Ditrysia</taxon>
        <taxon>Tineoidea</taxon>
        <taxon>Psychidae</taxon>
        <taxon>Oiketicinae</taxon>
        <taxon>Eumeta</taxon>
    </lineage>
</organism>
<keyword evidence="2" id="KW-1185">Reference proteome</keyword>
<evidence type="ECO:0000313" key="2">
    <source>
        <dbReference type="Proteomes" id="UP000299102"/>
    </source>
</evidence>
<sequence>MRPLIAPPPPIGRRRCPPCGIRCLPSLPRSSQFEVEDARSEANGELNECGSVLMNVNSYPYIEKLVGRRTCLVSGLACWTRPAAAGRQ</sequence>
<dbReference type="Proteomes" id="UP000299102">
    <property type="component" value="Unassembled WGS sequence"/>
</dbReference>
<dbReference type="AlphaFoldDB" id="A0A4C1VZ84"/>
<name>A0A4C1VZ84_EUMVA</name>
<dbReference type="EMBL" id="BGZK01000432">
    <property type="protein sequence ID" value="GBP43244.1"/>
    <property type="molecule type" value="Genomic_DNA"/>
</dbReference>
<evidence type="ECO:0000313" key="1">
    <source>
        <dbReference type="EMBL" id="GBP43244.1"/>
    </source>
</evidence>